<dbReference type="EC" id="3.2.1.-" evidence="9"/>
<evidence type="ECO:0000256" key="3">
    <source>
        <dbReference type="ARBA" id="ARBA00022729"/>
    </source>
</evidence>
<dbReference type="CAZy" id="GH7">
    <property type="family name" value="Glycoside Hydrolase Family 7"/>
</dbReference>
<dbReference type="OMA" id="WGPINST"/>
<evidence type="ECO:0000256" key="9">
    <source>
        <dbReference type="RuleBase" id="RU361164"/>
    </source>
</evidence>
<dbReference type="PANTHER" id="PTHR33753">
    <property type="entry name" value="1,4-BETA-D-GLUCAN CELLOBIOHYDROLASE B"/>
    <property type="match status" value="1"/>
</dbReference>
<dbReference type="InterPro" id="IPR037019">
    <property type="entry name" value="Glyco_hydro_7_sf"/>
</dbReference>
<protein>
    <recommendedName>
        <fullName evidence="9">Glucanase</fullName>
        <ecNumber evidence="9">3.2.1.-</ecNumber>
    </recommendedName>
</protein>
<sequence>MYRTLALASLSFFGAARAQQVGTSQTETHPKMTWKTCTGTGGNSCTSKSGSVVLDSNWRWSHVTSGYTNCFDGNSWNTTACPDGMTCTKNCAIDGADYSGTYGITTSSDALTLKFVTKGQYSSNIGSRTYLMETDSKYQMFNLIGKEFTFDVDVSKLPCGLNGALYFVEMAADGGLNKGNNKAGAKYGTGYCDSQCPHDIKFINGKANVEGWNPSPNDPNAGQGKIGACCPEMDIWEANSISTAYTPHPCSGTGLQECTGTACGDGDNRYGGICDKDGCDFNSYRMGVRDFYGPGMTLDTNKKMTVVTQFIGSGSSLTDIKRFYVQDGKVFKNTDSAIEGVTGNSITDQFCEQQKTAFGDTSSFKKLGGLNEMAASLARGHVLVMSLWDDHAVNMLWLDSTYPTDADPQKPGVARGTCPTTSGKPEDVEASSPDATVVYSNIKFGPIGSTFAQPA</sequence>
<dbReference type="STRING" id="985895.E4ZQM5"/>
<keyword evidence="8 9" id="KW-0624">Polysaccharide degradation</keyword>
<evidence type="ECO:0000256" key="2">
    <source>
        <dbReference type="ARBA" id="ARBA00006044"/>
    </source>
</evidence>
<comment type="similarity">
    <text evidence="2 9">Belongs to the glycosyl hydrolase 7 (cellulase C) family.</text>
</comment>
<accession>E4ZQM5</accession>
<reference evidence="13" key="1">
    <citation type="journal article" date="2011" name="Nat. Commun.">
        <title>Effector diversification within compartments of the Leptosphaeria maculans genome affected by Repeat-Induced Point mutations.</title>
        <authorList>
            <person name="Rouxel T."/>
            <person name="Grandaubert J."/>
            <person name="Hane J.K."/>
            <person name="Hoede C."/>
            <person name="van de Wouw A.P."/>
            <person name="Couloux A."/>
            <person name="Dominguez V."/>
            <person name="Anthouard V."/>
            <person name="Bally P."/>
            <person name="Bourras S."/>
            <person name="Cozijnsen A.J."/>
            <person name="Ciuffetti L.M."/>
            <person name="Degrave A."/>
            <person name="Dilmaghani A."/>
            <person name="Duret L."/>
            <person name="Fudal I."/>
            <person name="Goodwin S.B."/>
            <person name="Gout L."/>
            <person name="Glaser N."/>
            <person name="Linglin J."/>
            <person name="Kema G.H.J."/>
            <person name="Lapalu N."/>
            <person name="Lawrence C.B."/>
            <person name="May K."/>
            <person name="Meyer M."/>
            <person name="Ollivier B."/>
            <person name="Poulain J."/>
            <person name="Schoch C.L."/>
            <person name="Simon A."/>
            <person name="Spatafora J.W."/>
            <person name="Stachowiak A."/>
            <person name="Turgeon B.G."/>
            <person name="Tyler B.M."/>
            <person name="Vincent D."/>
            <person name="Weissenbach J."/>
            <person name="Amselem J."/>
            <person name="Quesneville H."/>
            <person name="Oliver R.P."/>
            <person name="Wincker P."/>
            <person name="Balesdent M.-H."/>
            <person name="Howlett B.J."/>
        </authorList>
    </citation>
    <scope>NUCLEOTIDE SEQUENCE [LARGE SCALE GENOMIC DNA]</scope>
    <source>
        <strain evidence="13">JN3 / isolate v23.1.3 / race Av1-4-5-6-7-8</strain>
    </source>
</reference>
<evidence type="ECO:0000256" key="1">
    <source>
        <dbReference type="ARBA" id="ARBA00001641"/>
    </source>
</evidence>
<dbReference type="InParanoid" id="E4ZQM5"/>
<evidence type="ECO:0000256" key="11">
    <source>
        <dbReference type="SAM" id="SignalP"/>
    </source>
</evidence>
<evidence type="ECO:0000256" key="6">
    <source>
        <dbReference type="ARBA" id="ARBA00023277"/>
    </source>
</evidence>
<evidence type="ECO:0000256" key="7">
    <source>
        <dbReference type="ARBA" id="ARBA00023295"/>
    </source>
</evidence>
<proteinExistence type="inferred from homology"/>
<keyword evidence="13" id="KW-1185">Reference proteome</keyword>
<dbReference type="PANTHER" id="PTHR33753:SF2">
    <property type="entry name" value="GLYCOSIDE HYDROLASE FAMILY 7 PROTEIN"/>
    <property type="match status" value="1"/>
</dbReference>
<dbReference type="AlphaFoldDB" id="E4ZQM5"/>
<dbReference type="FunFam" id="2.70.100.10:FF:000001">
    <property type="entry name" value="Glucanase"/>
    <property type="match status" value="1"/>
</dbReference>
<dbReference type="PRINTS" id="PR00734">
    <property type="entry name" value="GLHYDRLASE7"/>
</dbReference>
<evidence type="ECO:0000313" key="12">
    <source>
        <dbReference type="EMBL" id="CBX94030.1"/>
    </source>
</evidence>
<gene>
    <name evidence="12" type="ORF">LEMA_P037040.1</name>
</gene>
<organism evidence="13">
    <name type="scientific">Leptosphaeria maculans (strain JN3 / isolate v23.1.3 / race Av1-4-5-6-7-8)</name>
    <name type="common">Blackleg fungus</name>
    <name type="synonym">Phoma lingam</name>
    <dbReference type="NCBI Taxonomy" id="985895"/>
    <lineage>
        <taxon>Eukaryota</taxon>
        <taxon>Fungi</taxon>
        <taxon>Dikarya</taxon>
        <taxon>Ascomycota</taxon>
        <taxon>Pezizomycotina</taxon>
        <taxon>Dothideomycetes</taxon>
        <taxon>Pleosporomycetidae</taxon>
        <taxon>Pleosporales</taxon>
        <taxon>Pleosporineae</taxon>
        <taxon>Leptosphaeriaceae</taxon>
        <taxon>Plenodomus</taxon>
        <taxon>Plenodomus lingam/Leptosphaeria maculans species complex</taxon>
    </lineage>
</organism>
<dbReference type="GO" id="GO:0016162">
    <property type="term" value="F:cellulose 1,4-beta-cellobiosidase activity"/>
    <property type="evidence" value="ECO:0007669"/>
    <property type="project" value="UniProtKB-EC"/>
</dbReference>
<dbReference type="Gene3D" id="2.70.100.10">
    <property type="entry name" value="Glycoside hydrolase, family 7, domain"/>
    <property type="match status" value="1"/>
</dbReference>
<dbReference type="Pfam" id="PF00840">
    <property type="entry name" value="Glyco_hydro_7"/>
    <property type="match status" value="1"/>
</dbReference>
<evidence type="ECO:0000313" key="13">
    <source>
        <dbReference type="Proteomes" id="UP000002668"/>
    </source>
</evidence>
<dbReference type="OrthoDB" id="412382at2759"/>
<dbReference type="Proteomes" id="UP000002668">
    <property type="component" value="Genome"/>
</dbReference>
<keyword evidence="4 9" id="KW-0378">Hydrolase</keyword>
<dbReference type="GO" id="GO:0030245">
    <property type="term" value="P:cellulose catabolic process"/>
    <property type="evidence" value="ECO:0007669"/>
    <property type="project" value="UniProtKB-KW"/>
</dbReference>
<keyword evidence="5 9" id="KW-0136">Cellulose degradation</keyword>
<dbReference type="SUPFAM" id="SSF49899">
    <property type="entry name" value="Concanavalin A-like lectins/glucanases"/>
    <property type="match status" value="1"/>
</dbReference>
<dbReference type="VEuPathDB" id="FungiDB:LEMA_P037040.1"/>
<comment type="catalytic activity">
    <reaction evidence="1">
        <text>Hydrolysis of (1-&gt;4)-beta-D-glucosidic linkages in cellulose and cellotetraose, releasing cellobiose from the non-reducing ends of the chains.</text>
        <dbReference type="EC" id="3.2.1.91"/>
    </reaction>
</comment>
<keyword evidence="6" id="KW-0119">Carbohydrate metabolism</keyword>
<dbReference type="GeneID" id="13284916"/>
<evidence type="ECO:0000256" key="5">
    <source>
        <dbReference type="ARBA" id="ARBA00023001"/>
    </source>
</evidence>
<dbReference type="InterPro" id="IPR001722">
    <property type="entry name" value="Glyco_hydro_7"/>
</dbReference>
<name>E4ZQM5_LEPMJ</name>
<dbReference type="CDD" id="cd07999">
    <property type="entry name" value="GH7_CBH_EG"/>
    <property type="match status" value="1"/>
</dbReference>
<dbReference type="InterPro" id="IPR013320">
    <property type="entry name" value="ConA-like_dom_sf"/>
</dbReference>
<dbReference type="eggNOG" id="ENOG502QPHV">
    <property type="taxonomic scope" value="Eukaryota"/>
</dbReference>
<dbReference type="HOGENOM" id="CLU_020817_3_2_1"/>
<feature type="chain" id="PRO_5003194760" description="Glucanase" evidence="11">
    <location>
        <begin position="19"/>
        <end position="455"/>
    </location>
</feature>
<keyword evidence="3 11" id="KW-0732">Signal</keyword>
<feature type="region of interest" description="Disordered" evidence="10">
    <location>
        <begin position="406"/>
        <end position="431"/>
    </location>
</feature>
<keyword evidence="7 9" id="KW-0326">Glycosidase</keyword>
<evidence type="ECO:0000256" key="4">
    <source>
        <dbReference type="ARBA" id="ARBA00022801"/>
    </source>
</evidence>
<dbReference type="EMBL" id="FP929116">
    <property type="protein sequence ID" value="CBX94030.1"/>
    <property type="molecule type" value="Genomic_DNA"/>
</dbReference>
<evidence type="ECO:0000256" key="10">
    <source>
        <dbReference type="SAM" id="MobiDB-lite"/>
    </source>
</evidence>
<feature type="signal peptide" evidence="11">
    <location>
        <begin position="1"/>
        <end position="18"/>
    </location>
</feature>
<evidence type="ECO:0000256" key="8">
    <source>
        <dbReference type="ARBA" id="ARBA00023326"/>
    </source>
</evidence>